<organism evidence="8 9">
    <name type="scientific">Singulisphaera acidiphila (strain ATCC BAA-1392 / DSM 18658 / VKM B-2454 / MOB10)</name>
    <dbReference type="NCBI Taxonomy" id="886293"/>
    <lineage>
        <taxon>Bacteria</taxon>
        <taxon>Pseudomonadati</taxon>
        <taxon>Planctomycetota</taxon>
        <taxon>Planctomycetia</taxon>
        <taxon>Isosphaerales</taxon>
        <taxon>Isosphaeraceae</taxon>
        <taxon>Singulisphaera</taxon>
    </lineage>
</organism>
<dbReference type="STRING" id="886293.Sinac_4069"/>
<dbReference type="CDD" id="cd00519">
    <property type="entry name" value="Lipase_3"/>
    <property type="match status" value="1"/>
</dbReference>
<dbReference type="Pfam" id="PF13365">
    <property type="entry name" value="Trypsin_2"/>
    <property type="match status" value="1"/>
</dbReference>
<reference evidence="8 9" key="1">
    <citation type="submission" date="2012-02" db="EMBL/GenBank/DDBJ databases">
        <title>Complete sequence of chromosome of Singulisphaera acidiphila DSM 18658.</title>
        <authorList>
            <consortium name="US DOE Joint Genome Institute (JGI-PGF)"/>
            <person name="Lucas S."/>
            <person name="Copeland A."/>
            <person name="Lapidus A."/>
            <person name="Glavina del Rio T."/>
            <person name="Dalin E."/>
            <person name="Tice H."/>
            <person name="Bruce D."/>
            <person name="Goodwin L."/>
            <person name="Pitluck S."/>
            <person name="Peters L."/>
            <person name="Ovchinnikova G."/>
            <person name="Chertkov O."/>
            <person name="Kyrpides N."/>
            <person name="Mavromatis K."/>
            <person name="Ivanova N."/>
            <person name="Brettin T."/>
            <person name="Detter J.C."/>
            <person name="Han C."/>
            <person name="Larimer F."/>
            <person name="Land M."/>
            <person name="Hauser L."/>
            <person name="Markowitz V."/>
            <person name="Cheng J.-F."/>
            <person name="Hugenholtz P."/>
            <person name="Woyke T."/>
            <person name="Wu D."/>
            <person name="Tindall B."/>
            <person name="Pomrenke H."/>
            <person name="Brambilla E."/>
            <person name="Klenk H.-P."/>
            <person name="Eisen J.A."/>
        </authorList>
    </citation>
    <scope>NUCLEOTIDE SEQUENCE [LARGE SCALE GENOMIC DNA]</scope>
    <source>
        <strain evidence="9">ATCC BAA-1392 / DSM 18658 / VKM B-2454 / MOB10</strain>
    </source>
</reference>
<evidence type="ECO:0000256" key="5">
    <source>
        <dbReference type="ARBA" id="ARBA00022825"/>
    </source>
</evidence>
<dbReference type="GO" id="GO:0008236">
    <property type="term" value="F:serine-type peptidase activity"/>
    <property type="evidence" value="ECO:0007669"/>
    <property type="project" value="UniProtKB-KW"/>
</dbReference>
<dbReference type="eggNOG" id="COG3675">
    <property type="taxonomic scope" value="Bacteria"/>
</dbReference>
<evidence type="ECO:0000313" key="9">
    <source>
        <dbReference type="Proteomes" id="UP000010798"/>
    </source>
</evidence>
<dbReference type="Pfam" id="PF01764">
    <property type="entry name" value="Lipase_3"/>
    <property type="match status" value="1"/>
</dbReference>
<accession>L0DG87</accession>
<keyword evidence="9" id="KW-1185">Reference proteome</keyword>
<protein>
    <recommendedName>
        <fullName evidence="6">Serine protease</fullName>
        <ecNumber evidence="6">3.4.21.-</ecNumber>
    </recommendedName>
</protein>
<dbReference type="InterPro" id="IPR051218">
    <property type="entry name" value="Sec_MonoDiacylglyc_Lipase"/>
</dbReference>
<evidence type="ECO:0000256" key="3">
    <source>
        <dbReference type="ARBA" id="ARBA00022729"/>
    </source>
</evidence>
<dbReference type="SUPFAM" id="SSF53474">
    <property type="entry name" value="alpha/beta-Hydrolases"/>
    <property type="match status" value="1"/>
</dbReference>
<proteinExistence type="inferred from homology"/>
<dbReference type="OrthoDB" id="5522031at2"/>
<dbReference type="InterPro" id="IPR002921">
    <property type="entry name" value="Fungal_lipase-type"/>
</dbReference>
<dbReference type="EMBL" id="CP003364">
    <property type="protein sequence ID" value="AGA28287.1"/>
    <property type="molecule type" value="Genomic_DNA"/>
</dbReference>
<evidence type="ECO:0000256" key="4">
    <source>
        <dbReference type="ARBA" id="ARBA00022801"/>
    </source>
</evidence>
<dbReference type="AlphaFoldDB" id="L0DG87"/>
<dbReference type="PANTHER" id="PTHR45856:SF11">
    <property type="entry name" value="FUNGAL LIPASE-LIKE DOMAIN-CONTAINING PROTEIN"/>
    <property type="match status" value="1"/>
</dbReference>
<evidence type="ECO:0000313" key="8">
    <source>
        <dbReference type="EMBL" id="AGA28287.1"/>
    </source>
</evidence>
<dbReference type="PRINTS" id="PR00839">
    <property type="entry name" value="V8PROTEASE"/>
</dbReference>
<comment type="similarity">
    <text evidence="1 6">Belongs to the peptidase S1B family.</text>
</comment>
<dbReference type="GO" id="GO:0006629">
    <property type="term" value="P:lipid metabolic process"/>
    <property type="evidence" value="ECO:0007669"/>
    <property type="project" value="InterPro"/>
</dbReference>
<dbReference type="Proteomes" id="UP000010798">
    <property type="component" value="Chromosome"/>
</dbReference>
<dbReference type="EC" id="3.4.21.-" evidence="6"/>
<dbReference type="InterPro" id="IPR008256">
    <property type="entry name" value="Peptidase_S1B"/>
</dbReference>
<evidence type="ECO:0000256" key="6">
    <source>
        <dbReference type="RuleBase" id="RU004296"/>
    </source>
</evidence>
<dbReference type="GO" id="GO:0006508">
    <property type="term" value="P:proteolysis"/>
    <property type="evidence" value="ECO:0007669"/>
    <property type="project" value="UniProtKB-KW"/>
</dbReference>
<dbReference type="InterPro" id="IPR029058">
    <property type="entry name" value="AB_hydrolase_fold"/>
</dbReference>
<dbReference type="InterPro" id="IPR009003">
    <property type="entry name" value="Peptidase_S1_PA"/>
</dbReference>
<gene>
    <name evidence="8" type="ordered locus">Sinac_4069</name>
</gene>
<dbReference type="RefSeq" id="WP_015247417.1">
    <property type="nucleotide sequence ID" value="NC_019892.1"/>
</dbReference>
<feature type="domain" description="Fungal lipase-type" evidence="7">
    <location>
        <begin position="529"/>
        <end position="652"/>
    </location>
</feature>
<evidence type="ECO:0000256" key="1">
    <source>
        <dbReference type="ARBA" id="ARBA00008764"/>
    </source>
</evidence>
<dbReference type="Gene3D" id="3.40.50.1820">
    <property type="entry name" value="alpha/beta hydrolase"/>
    <property type="match status" value="1"/>
</dbReference>
<keyword evidence="3" id="KW-0732">Signal</keyword>
<dbReference type="SUPFAM" id="SSF50494">
    <property type="entry name" value="Trypsin-like serine proteases"/>
    <property type="match status" value="1"/>
</dbReference>
<name>L0DG87_SINAD</name>
<evidence type="ECO:0000256" key="2">
    <source>
        <dbReference type="ARBA" id="ARBA00022670"/>
    </source>
</evidence>
<sequence>MTDRLDNLKKMLRQVDPKLKAEGLSETLESRSAPGAENLTLDTRRVDPARMEAAMAFESLDRVANNQKVDAEQQFVLEAIVMPYHRPVVDIVDDQMKVDQLTTKWEHLGTDGLKSRIESCLLSVGRIQVPSLPSLPYAGTGFIVGDGVLMTNRHVAAIFAAGVGRSLQFQSGLDASVDFYREIGRTSSETLTVEEVLMIHPQWDMALLRVKGLPEKRKPLSLSTTDPSSLTDREVVVVGYPGYDPTGDDEFQRIQNRIFRGAYYVKRLQPGLLRSREQVESFKKLVEVVTHDSSTLGGNSGSAVLLIPNSATEPIQVVGLHFAGQYLVSNYAVSAHDLAQDSRVVDAGVKFEPTVAARDDIYDPIWNLISNQGAAKQETKSPVTNNNTQSHVDHSIQPLAAVPPTLPQFSAGTSTWTIPLQVSVTLGTPQLVTAPATIAAQPTQAEGLFGRQAPVLASTFMAKFSASSLAKTSFDWPAALSLALASKLSYSPKAAVESMARTTWKLDTCLFIEADDTQCFVASSGEAVVVAFRGTESTGDWLANLNVFGTSQPYGIVHRGFHTGFTVVKAQIEQELKRLPNRKVVLTGHSLGGALATIAAAEWQRIFPINAIYTYGQPAVGRGDFPAFMQKHYGKIFYRFVNNNDIVPLVPPGYQHVGMLYQLDGSGRLKARNESVAAGLGAEGPPTMSETEFDRLRATLLQQRAALRSDARTESLGAPVLEGPVFEGLFPSVSDHYMDAYLAKIAAIASA</sequence>
<dbReference type="InterPro" id="IPR043504">
    <property type="entry name" value="Peptidase_S1_PA_chymotrypsin"/>
</dbReference>
<keyword evidence="5 6" id="KW-0720">Serine protease</keyword>
<dbReference type="KEGG" id="saci:Sinac_4069"/>
<dbReference type="eggNOG" id="COG3591">
    <property type="taxonomic scope" value="Bacteria"/>
</dbReference>
<dbReference type="PANTHER" id="PTHR45856">
    <property type="entry name" value="ALPHA/BETA-HYDROLASES SUPERFAMILY PROTEIN"/>
    <property type="match status" value="1"/>
</dbReference>
<dbReference type="HOGENOM" id="CLU_370425_0_0_0"/>
<evidence type="ECO:0000259" key="7">
    <source>
        <dbReference type="Pfam" id="PF01764"/>
    </source>
</evidence>
<keyword evidence="4 6" id="KW-0378">Hydrolase</keyword>
<keyword evidence="2 6" id="KW-0645">Protease</keyword>
<dbReference type="Gene3D" id="2.40.10.10">
    <property type="entry name" value="Trypsin-like serine proteases"/>
    <property type="match status" value="2"/>
</dbReference>